<dbReference type="Pfam" id="PF05938">
    <property type="entry name" value="Self-incomp_S1"/>
    <property type="match status" value="1"/>
</dbReference>
<name>A0ABD3B7Y5_9LAMI</name>
<reference evidence="7" key="1">
    <citation type="journal article" date="2024" name="IScience">
        <title>Strigolactones Initiate the Formation of Haustorium-like Structures in Castilleja.</title>
        <authorList>
            <person name="Buerger M."/>
            <person name="Peterson D."/>
            <person name="Chory J."/>
        </authorList>
    </citation>
    <scope>NUCLEOTIDE SEQUENCE [LARGE SCALE GENOMIC DNA]</scope>
</reference>
<evidence type="ECO:0008006" key="8">
    <source>
        <dbReference type="Google" id="ProtNLM"/>
    </source>
</evidence>
<dbReference type="EMBL" id="JAVIJP010000129">
    <property type="protein sequence ID" value="KAL3613448.1"/>
    <property type="molecule type" value="Genomic_DNA"/>
</dbReference>
<accession>A0ABD3B7Y5</accession>
<keyword evidence="5" id="KW-0732">Signal</keyword>
<dbReference type="GO" id="GO:0060320">
    <property type="term" value="P:rejection of self pollen"/>
    <property type="evidence" value="ECO:0007669"/>
    <property type="project" value="UniProtKB-KW"/>
</dbReference>
<dbReference type="Proteomes" id="UP001632038">
    <property type="component" value="Unassembled WGS sequence"/>
</dbReference>
<proteinExistence type="inferred from homology"/>
<evidence type="ECO:0000313" key="6">
    <source>
        <dbReference type="EMBL" id="KAL3613448.1"/>
    </source>
</evidence>
<evidence type="ECO:0000256" key="4">
    <source>
        <dbReference type="ARBA" id="ARBA00022525"/>
    </source>
</evidence>
<comment type="similarity">
    <text evidence="2">Belongs to the plant self-incompatibility (S1) protein family.</text>
</comment>
<evidence type="ECO:0000256" key="5">
    <source>
        <dbReference type="ARBA" id="ARBA00022729"/>
    </source>
</evidence>
<sequence length="159" mass="18401">MSYITRKTVLYILYNFLVVTEIRSSPTISSNEYRLQSVDTNKAIKNSVYVINSLPKNSHSLHAHCFNKVKDVGFFTLRNSGEYFNWSFVLESGQSEECICGFQVLDIEDTEILYTGELVHYCETKDGYNCVWSVKKDGFYISNTFPPKKLTKIYDADWP</sequence>
<evidence type="ECO:0000313" key="7">
    <source>
        <dbReference type="Proteomes" id="UP001632038"/>
    </source>
</evidence>
<protein>
    <recommendedName>
        <fullName evidence="8">S-protein homolog</fullName>
    </recommendedName>
</protein>
<keyword evidence="3" id="KW-0713">Self-incompatibility</keyword>
<dbReference type="InterPro" id="IPR010264">
    <property type="entry name" value="Self-incomp_S1"/>
</dbReference>
<comment type="caution">
    <text evidence="6">The sequence shown here is derived from an EMBL/GenBank/DDBJ whole genome shotgun (WGS) entry which is preliminary data.</text>
</comment>
<dbReference type="AlphaFoldDB" id="A0ABD3B7Y5"/>
<comment type="subcellular location">
    <subcellularLocation>
        <location evidence="1">Secreted</location>
    </subcellularLocation>
</comment>
<organism evidence="6 7">
    <name type="scientific">Castilleja foliolosa</name>
    <dbReference type="NCBI Taxonomy" id="1961234"/>
    <lineage>
        <taxon>Eukaryota</taxon>
        <taxon>Viridiplantae</taxon>
        <taxon>Streptophyta</taxon>
        <taxon>Embryophyta</taxon>
        <taxon>Tracheophyta</taxon>
        <taxon>Spermatophyta</taxon>
        <taxon>Magnoliopsida</taxon>
        <taxon>eudicotyledons</taxon>
        <taxon>Gunneridae</taxon>
        <taxon>Pentapetalae</taxon>
        <taxon>asterids</taxon>
        <taxon>lamiids</taxon>
        <taxon>Lamiales</taxon>
        <taxon>Orobanchaceae</taxon>
        <taxon>Pedicularideae</taxon>
        <taxon>Castillejinae</taxon>
        <taxon>Castilleja</taxon>
    </lineage>
</organism>
<evidence type="ECO:0000256" key="2">
    <source>
        <dbReference type="ARBA" id="ARBA00005581"/>
    </source>
</evidence>
<keyword evidence="4" id="KW-0964">Secreted</keyword>
<gene>
    <name evidence="6" type="ORF">CASFOL_042711</name>
</gene>
<keyword evidence="7" id="KW-1185">Reference proteome</keyword>
<dbReference type="GO" id="GO:0005576">
    <property type="term" value="C:extracellular region"/>
    <property type="evidence" value="ECO:0007669"/>
    <property type="project" value="UniProtKB-SubCell"/>
</dbReference>
<evidence type="ECO:0000256" key="3">
    <source>
        <dbReference type="ARBA" id="ARBA00022471"/>
    </source>
</evidence>
<evidence type="ECO:0000256" key="1">
    <source>
        <dbReference type="ARBA" id="ARBA00004613"/>
    </source>
</evidence>